<sequence>MAFWTKTGLSYVASAVGRPLHTDKLTAIKKRISYARVCVEVEASEELVKDFDLQCENGEWVPAGKKGKAKAGSSNETVNVIGDKHDKAESSTVNDETEAGQGGNDTDPGEFGVANSA</sequence>
<organism evidence="2">
    <name type="scientific">Fagus sylvatica</name>
    <name type="common">Beechnut</name>
    <dbReference type="NCBI Taxonomy" id="28930"/>
    <lineage>
        <taxon>Eukaryota</taxon>
        <taxon>Viridiplantae</taxon>
        <taxon>Streptophyta</taxon>
        <taxon>Embryophyta</taxon>
        <taxon>Tracheophyta</taxon>
        <taxon>Spermatophyta</taxon>
        <taxon>Magnoliopsida</taxon>
        <taxon>eudicotyledons</taxon>
        <taxon>Gunneridae</taxon>
        <taxon>Pentapetalae</taxon>
        <taxon>rosids</taxon>
        <taxon>fabids</taxon>
        <taxon>Fagales</taxon>
        <taxon>Fagaceae</taxon>
        <taxon>Fagus</taxon>
    </lineage>
</organism>
<proteinExistence type="predicted"/>
<dbReference type="PANTHER" id="PTHR31286:SF99">
    <property type="entry name" value="DUF4283 DOMAIN-CONTAINING PROTEIN"/>
    <property type="match status" value="1"/>
</dbReference>
<dbReference type="AlphaFoldDB" id="A0A2N9GXJ9"/>
<gene>
    <name evidence="2" type="ORF">FSB_LOCUS32344</name>
</gene>
<dbReference type="EMBL" id="OIVN01002535">
    <property type="protein sequence ID" value="SPD04462.1"/>
    <property type="molecule type" value="Genomic_DNA"/>
</dbReference>
<name>A0A2N9GXJ9_FAGSY</name>
<evidence type="ECO:0000313" key="2">
    <source>
        <dbReference type="EMBL" id="SPD04462.1"/>
    </source>
</evidence>
<protein>
    <submittedName>
        <fullName evidence="2">Uncharacterized protein</fullName>
    </submittedName>
</protein>
<dbReference type="InterPro" id="IPR040256">
    <property type="entry name" value="At4g02000-like"/>
</dbReference>
<evidence type="ECO:0000256" key="1">
    <source>
        <dbReference type="SAM" id="MobiDB-lite"/>
    </source>
</evidence>
<dbReference type="PANTHER" id="PTHR31286">
    <property type="entry name" value="GLYCINE-RICH CELL WALL STRUCTURAL PROTEIN 1.8-LIKE"/>
    <property type="match status" value="1"/>
</dbReference>
<feature type="region of interest" description="Disordered" evidence="1">
    <location>
        <begin position="64"/>
        <end position="117"/>
    </location>
</feature>
<reference evidence="2" key="1">
    <citation type="submission" date="2018-02" db="EMBL/GenBank/DDBJ databases">
        <authorList>
            <person name="Cohen D.B."/>
            <person name="Kent A.D."/>
        </authorList>
    </citation>
    <scope>NUCLEOTIDE SEQUENCE</scope>
</reference>
<accession>A0A2N9GXJ9</accession>